<feature type="transmembrane region" description="Helical" evidence="7">
    <location>
        <begin position="95"/>
        <end position="120"/>
    </location>
</feature>
<evidence type="ECO:0000313" key="10">
    <source>
        <dbReference type="Proteomes" id="UP001519306"/>
    </source>
</evidence>
<feature type="domain" description="ABC transmembrane type-1" evidence="8">
    <location>
        <begin position="95"/>
        <end position="306"/>
    </location>
</feature>
<accession>A0ABS4KD88</accession>
<sequence>MWKTITRRVLLIIPQLFILSILVFMLAKLMPGDALTGMTNPKIDQNTIEQLRIASGYYDPWYVQYGRWITNALQGDFGMSYNYKLPVMQVIGPRAINSLALSLLALIIMYAVAIPVGIFAGKNQGSAFDKTVVFLNFFTFAIPSFVLYLFFILIFGYKLNIFPTIGSVASGLTKGSFAYYMSKLHHMIMPAICIAIISSVSTIQYLRNEVIDAKTQDYVKTARSKGVPMKKVYTHHIFRNSLLPIAAFFGFQISGLLGGSVIAESIFNYQGMGKFFLEAINTRDFSVVTALILIYGFLFLLGSLVSDITMSIVDPRIRIE</sequence>
<dbReference type="Pfam" id="PF00528">
    <property type="entry name" value="BPD_transp_1"/>
    <property type="match status" value="1"/>
</dbReference>
<evidence type="ECO:0000256" key="4">
    <source>
        <dbReference type="ARBA" id="ARBA00022692"/>
    </source>
</evidence>
<keyword evidence="2 7" id="KW-0813">Transport</keyword>
<evidence type="ECO:0000313" key="9">
    <source>
        <dbReference type="EMBL" id="MBP2025739.1"/>
    </source>
</evidence>
<evidence type="ECO:0000256" key="5">
    <source>
        <dbReference type="ARBA" id="ARBA00022989"/>
    </source>
</evidence>
<evidence type="ECO:0000256" key="3">
    <source>
        <dbReference type="ARBA" id="ARBA00022475"/>
    </source>
</evidence>
<gene>
    <name evidence="9" type="ORF">J2Z71_001283</name>
</gene>
<feature type="transmembrane region" description="Helical" evidence="7">
    <location>
        <begin position="187"/>
        <end position="206"/>
    </location>
</feature>
<evidence type="ECO:0000256" key="2">
    <source>
        <dbReference type="ARBA" id="ARBA00022448"/>
    </source>
</evidence>
<dbReference type="SUPFAM" id="SSF161098">
    <property type="entry name" value="MetI-like"/>
    <property type="match status" value="1"/>
</dbReference>
<dbReference type="PROSITE" id="PS50928">
    <property type="entry name" value="ABC_TM1"/>
    <property type="match status" value="1"/>
</dbReference>
<dbReference type="InterPro" id="IPR000515">
    <property type="entry name" value="MetI-like"/>
</dbReference>
<dbReference type="PANTHER" id="PTHR30465:SF0">
    <property type="entry name" value="OLIGOPEPTIDE TRANSPORT SYSTEM PERMEASE PROTEIN APPB"/>
    <property type="match status" value="1"/>
</dbReference>
<reference evidence="9 10" key="1">
    <citation type="submission" date="2021-03" db="EMBL/GenBank/DDBJ databases">
        <title>Genomic Encyclopedia of Type Strains, Phase IV (KMG-IV): sequencing the most valuable type-strain genomes for metagenomic binning, comparative biology and taxonomic classification.</title>
        <authorList>
            <person name="Goeker M."/>
        </authorList>
    </citation>
    <scope>NUCLEOTIDE SEQUENCE [LARGE SCALE GENOMIC DNA]</scope>
    <source>
        <strain evidence="9 10">DSM 27563</strain>
    </source>
</reference>
<organism evidence="9 10">
    <name type="scientific">Peptoniphilus stercorisuis</name>
    <dbReference type="NCBI Taxonomy" id="1436965"/>
    <lineage>
        <taxon>Bacteria</taxon>
        <taxon>Bacillati</taxon>
        <taxon>Bacillota</taxon>
        <taxon>Tissierellia</taxon>
        <taxon>Tissierellales</taxon>
        <taxon>Peptoniphilaceae</taxon>
        <taxon>Peptoniphilus</taxon>
    </lineage>
</organism>
<evidence type="ECO:0000259" key="8">
    <source>
        <dbReference type="PROSITE" id="PS50928"/>
    </source>
</evidence>
<evidence type="ECO:0000256" key="6">
    <source>
        <dbReference type="ARBA" id="ARBA00023136"/>
    </source>
</evidence>
<dbReference type="NCBIfam" id="NF045472">
    <property type="entry name" value="Opp4B"/>
    <property type="match status" value="1"/>
</dbReference>
<evidence type="ECO:0000256" key="1">
    <source>
        <dbReference type="ARBA" id="ARBA00004651"/>
    </source>
</evidence>
<feature type="transmembrane region" description="Helical" evidence="7">
    <location>
        <begin position="132"/>
        <end position="155"/>
    </location>
</feature>
<dbReference type="CDD" id="cd06261">
    <property type="entry name" value="TM_PBP2"/>
    <property type="match status" value="1"/>
</dbReference>
<feature type="transmembrane region" description="Helical" evidence="7">
    <location>
        <begin position="284"/>
        <end position="305"/>
    </location>
</feature>
<keyword evidence="5 7" id="KW-1133">Transmembrane helix</keyword>
<dbReference type="Proteomes" id="UP001519306">
    <property type="component" value="Unassembled WGS sequence"/>
</dbReference>
<dbReference type="RefSeq" id="WP_210061162.1">
    <property type="nucleotide sequence ID" value="NZ_JAGGLJ010000011.1"/>
</dbReference>
<feature type="transmembrane region" description="Helical" evidence="7">
    <location>
        <begin position="242"/>
        <end position="263"/>
    </location>
</feature>
<dbReference type="EMBL" id="JAGGLJ010000011">
    <property type="protein sequence ID" value="MBP2025739.1"/>
    <property type="molecule type" value="Genomic_DNA"/>
</dbReference>
<evidence type="ECO:0000256" key="7">
    <source>
        <dbReference type="RuleBase" id="RU363032"/>
    </source>
</evidence>
<proteinExistence type="inferred from homology"/>
<keyword evidence="3" id="KW-1003">Cell membrane</keyword>
<comment type="caution">
    <text evidence="9">The sequence shown here is derived from an EMBL/GenBank/DDBJ whole genome shotgun (WGS) entry which is preliminary data.</text>
</comment>
<name>A0ABS4KD88_9FIRM</name>
<comment type="similarity">
    <text evidence="7">Belongs to the binding-protein-dependent transport system permease family.</text>
</comment>
<protein>
    <submittedName>
        <fullName evidence="9">Peptide/nickel transport system permease protein</fullName>
    </submittedName>
</protein>
<dbReference type="InterPro" id="IPR035906">
    <property type="entry name" value="MetI-like_sf"/>
</dbReference>
<feature type="transmembrane region" description="Helical" evidence="7">
    <location>
        <begin position="9"/>
        <end position="30"/>
    </location>
</feature>
<dbReference type="PANTHER" id="PTHR30465">
    <property type="entry name" value="INNER MEMBRANE ABC TRANSPORTER"/>
    <property type="match status" value="1"/>
</dbReference>
<keyword evidence="6 7" id="KW-0472">Membrane</keyword>
<dbReference type="Gene3D" id="1.10.3720.10">
    <property type="entry name" value="MetI-like"/>
    <property type="match status" value="1"/>
</dbReference>
<comment type="subcellular location">
    <subcellularLocation>
        <location evidence="1 7">Cell membrane</location>
        <topology evidence="1 7">Multi-pass membrane protein</topology>
    </subcellularLocation>
</comment>
<keyword evidence="4 7" id="KW-0812">Transmembrane</keyword>
<keyword evidence="10" id="KW-1185">Reference proteome</keyword>